<name>A0A2W5A0L0_9BACT</name>
<keyword evidence="6 10" id="KW-0862">Zinc</keyword>
<dbReference type="PANTHER" id="PTHR10890">
    <property type="entry name" value="CYSTEINYL-TRNA SYNTHETASE"/>
    <property type="match status" value="1"/>
</dbReference>
<dbReference type="Pfam" id="PF01406">
    <property type="entry name" value="tRNA-synt_1e"/>
    <property type="match status" value="1"/>
</dbReference>
<dbReference type="InterPro" id="IPR032678">
    <property type="entry name" value="tRNA-synt_1_cat_dom"/>
</dbReference>
<dbReference type="GO" id="GO:0005829">
    <property type="term" value="C:cytosol"/>
    <property type="evidence" value="ECO:0007669"/>
    <property type="project" value="TreeGrafter"/>
</dbReference>
<evidence type="ECO:0000256" key="2">
    <source>
        <dbReference type="ARBA" id="ARBA00011245"/>
    </source>
</evidence>
<evidence type="ECO:0000313" key="14">
    <source>
        <dbReference type="Proteomes" id="UP000249557"/>
    </source>
</evidence>
<dbReference type="AlphaFoldDB" id="A0A2W5A0L0"/>
<dbReference type="InterPro" id="IPR014729">
    <property type="entry name" value="Rossmann-like_a/b/a_fold"/>
</dbReference>
<keyword evidence="4 10" id="KW-0479">Metal-binding</keyword>
<dbReference type="InterPro" id="IPR056411">
    <property type="entry name" value="CysS_C"/>
</dbReference>
<feature type="binding site" evidence="10">
    <location>
        <position position="249"/>
    </location>
    <ligand>
        <name>Zn(2+)</name>
        <dbReference type="ChEBI" id="CHEBI:29105"/>
    </ligand>
</feature>
<comment type="cofactor">
    <cofactor evidence="10">
        <name>Zn(2+)</name>
        <dbReference type="ChEBI" id="CHEBI:29105"/>
    </cofactor>
    <text evidence="10">Binds 1 zinc ion per subunit.</text>
</comment>
<evidence type="ECO:0000256" key="5">
    <source>
        <dbReference type="ARBA" id="ARBA00022741"/>
    </source>
</evidence>
<evidence type="ECO:0000259" key="12">
    <source>
        <dbReference type="Pfam" id="PF23493"/>
    </source>
</evidence>
<feature type="domain" description="Cysteinyl-tRNA ligase anticodon binding" evidence="12">
    <location>
        <begin position="415"/>
        <end position="463"/>
    </location>
</feature>
<dbReference type="PANTHER" id="PTHR10890:SF3">
    <property type="entry name" value="CYSTEINE--TRNA LIGASE, CYTOPLASMIC"/>
    <property type="match status" value="1"/>
</dbReference>
<dbReference type="InterPro" id="IPR015803">
    <property type="entry name" value="Cys-tRNA-ligase"/>
</dbReference>
<keyword evidence="10" id="KW-0963">Cytoplasm</keyword>
<comment type="subunit">
    <text evidence="2 10">Monomer.</text>
</comment>
<reference evidence="13 14" key="1">
    <citation type="submission" date="2017-08" db="EMBL/GenBank/DDBJ databases">
        <title>Infants hospitalized years apart are colonized by the same room-sourced microbial strains.</title>
        <authorList>
            <person name="Brooks B."/>
            <person name="Olm M.R."/>
            <person name="Firek B.A."/>
            <person name="Baker R."/>
            <person name="Thomas B.C."/>
            <person name="Morowitz M.J."/>
            <person name="Banfield J.F."/>
        </authorList>
    </citation>
    <scope>NUCLEOTIDE SEQUENCE [LARGE SCALE GENOMIC DNA]</scope>
    <source>
        <strain evidence="13">S2_018_000_R2_104</strain>
    </source>
</reference>
<keyword evidence="9 10" id="KW-0030">Aminoacyl-tRNA synthetase</keyword>
<dbReference type="NCBIfam" id="TIGR00435">
    <property type="entry name" value="cysS"/>
    <property type="match status" value="1"/>
</dbReference>
<dbReference type="HAMAP" id="MF_00041">
    <property type="entry name" value="Cys_tRNA_synth"/>
    <property type="match status" value="1"/>
</dbReference>
<keyword evidence="8 10" id="KW-0648">Protein biosynthesis</keyword>
<dbReference type="InterPro" id="IPR024909">
    <property type="entry name" value="Cys-tRNA/MSH_ligase"/>
</dbReference>
<sequence>MKLFNTASRSIEPFVPLAEGKVSLYACGPTVYSYAHIGNMRTYVFEDVLRRTLEAKGYDVQHVMNITDVGHLQSDADTGEDKMSVAAEREQKSPWDIAKYYEGAFFRHSEMLGIKRPTIVCRATEHIQEMIDMVGILLDKGYAYTSGGNVYFDVSKFPQYADFASLKLEQQKSTDRAEHDDRKRNQQDFALWFSQSKFPNQIMKWDSPWGVGFPGWHIECSAMARKYLGDRIDIHCGGIDHIPVHHTNEIAQSECCIDHKWVNVWMHGAFLTVDAGKMSKSKGATLTMDTLAKDGYHPLAYRYLLLGTHYRGELKFSYNALSSAATAYASLFEKVQEWLLETENSKSEKTDLSAAATNYSSSFWNAMSNDLHSPTALSVLWTTVKADDITSLEKLELVREFDNVLGLGLFSVLRNDLSDDEKEILESRNLARSEKNWTESDRLRDELLQKGIQIRDTKEGTQWVRIIAPRNDI</sequence>
<protein>
    <recommendedName>
        <fullName evidence="10">Cysteine--tRNA ligase</fullName>
        <ecNumber evidence="10">6.1.1.16</ecNumber>
    </recommendedName>
    <alternativeName>
        <fullName evidence="10">Cysteinyl-tRNA synthetase</fullName>
        <shortName evidence="10">CysRS</shortName>
    </alternativeName>
</protein>
<gene>
    <name evidence="10 13" type="primary">cysS</name>
    <name evidence="13" type="ORF">DI626_05680</name>
</gene>
<evidence type="ECO:0000256" key="7">
    <source>
        <dbReference type="ARBA" id="ARBA00022840"/>
    </source>
</evidence>
<dbReference type="SUPFAM" id="SSF47323">
    <property type="entry name" value="Anticodon-binding domain of a subclass of class I aminoacyl-tRNA synthetases"/>
    <property type="match status" value="1"/>
</dbReference>
<comment type="subcellular location">
    <subcellularLocation>
        <location evidence="10">Cytoplasm</location>
    </subcellularLocation>
</comment>
<comment type="caution">
    <text evidence="13">The sequence shown here is derived from an EMBL/GenBank/DDBJ whole genome shotgun (WGS) entry which is preliminary data.</text>
</comment>
<comment type="catalytic activity">
    <reaction evidence="10">
        <text>tRNA(Cys) + L-cysteine + ATP = L-cysteinyl-tRNA(Cys) + AMP + diphosphate</text>
        <dbReference type="Rhea" id="RHEA:17773"/>
        <dbReference type="Rhea" id="RHEA-COMP:9661"/>
        <dbReference type="Rhea" id="RHEA-COMP:9679"/>
        <dbReference type="ChEBI" id="CHEBI:30616"/>
        <dbReference type="ChEBI" id="CHEBI:33019"/>
        <dbReference type="ChEBI" id="CHEBI:35235"/>
        <dbReference type="ChEBI" id="CHEBI:78442"/>
        <dbReference type="ChEBI" id="CHEBI:78517"/>
        <dbReference type="ChEBI" id="CHEBI:456215"/>
        <dbReference type="EC" id="6.1.1.16"/>
    </reaction>
</comment>
<evidence type="ECO:0000313" key="13">
    <source>
        <dbReference type="EMBL" id="PZO86752.1"/>
    </source>
</evidence>
<accession>A0A2W5A0L0</accession>
<dbReference type="GO" id="GO:0006423">
    <property type="term" value="P:cysteinyl-tRNA aminoacylation"/>
    <property type="evidence" value="ECO:0007669"/>
    <property type="project" value="UniProtKB-UniRule"/>
</dbReference>
<feature type="binding site" evidence="10">
    <location>
        <position position="245"/>
    </location>
    <ligand>
        <name>Zn(2+)</name>
        <dbReference type="ChEBI" id="CHEBI:29105"/>
    </ligand>
</feature>
<dbReference type="GO" id="GO:0005524">
    <property type="term" value="F:ATP binding"/>
    <property type="evidence" value="ECO:0007669"/>
    <property type="project" value="UniProtKB-UniRule"/>
</dbReference>
<proteinExistence type="inferred from homology"/>
<organism evidence="13 14">
    <name type="scientific">Micavibrio aeruginosavorus</name>
    <dbReference type="NCBI Taxonomy" id="349221"/>
    <lineage>
        <taxon>Bacteria</taxon>
        <taxon>Pseudomonadati</taxon>
        <taxon>Bdellovibrionota</taxon>
        <taxon>Bdellovibrionia</taxon>
        <taxon>Bdellovibrionales</taxon>
        <taxon>Pseudobdellovibrionaceae</taxon>
        <taxon>Micavibrio</taxon>
    </lineage>
</organism>
<keyword evidence="5 10" id="KW-0547">Nucleotide-binding</keyword>
<evidence type="ECO:0000259" key="11">
    <source>
        <dbReference type="Pfam" id="PF01406"/>
    </source>
</evidence>
<dbReference type="Gene3D" id="1.20.120.1910">
    <property type="entry name" value="Cysteine-tRNA ligase, C-terminal anti-codon recognition domain"/>
    <property type="match status" value="1"/>
</dbReference>
<evidence type="ECO:0000256" key="6">
    <source>
        <dbReference type="ARBA" id="ARBA00022833"/>
    </source>
</evidence>
<evidence type="ECO:0000256" key="1">
    <source>
        <dbReference type="ARBA" id="ARBA00005594"/>
    </source>
</evidence>
<evidence type="ECO:0000256" key="8">
    <source>
        <dbReference type="ARBA" id="ARBA00022917"/>
    </source>
</evidence>
<dbReference type="Gene3D" id="3.40.50.620">
    <property type="entry name" value="HUPs"/>
    <property type="match status" value="1"/>
</dbReference>
<feature type="domain" description="tRNA synthetases class I catalytic" evidence="11">
    <location>
        <begin position="14"/>
        <end position="324"/>
    </location>
</feature>
<dbReference type="GO" id="GO:0004817">
    <property type="term" value="F:cysteine-tRNA ligase activity"/>
    <property type="evidence" value="ECO:0007669"/>
    <property type="project" value="UniProtKB-UniRule"/>
</dbReference>
<evidence type="ECO:0000256" key="9">
    <source>
        <dbReference type="ARBA" id="ARBA00023146"/>
    </source>
</evidence>
<evidence type="ECO:0000256" key="4">
    <source>
        <dbReference type="ARBA" id="ARBA00022723"/>
    </source>
</evidence>
<dbReference type="PRINTS" id="PR00983">
    <property type="entry name" value="TRNASYNTHCYS"/>
</dbReference>
<dbReference type="CDD" id="cd00672">
    <property type="entry name" value="CysRS_core"/>
    <property type="match status" value="1"/>
</dbReference>
<dbReference type="Pfam" id="PF23493">
    <property type="entry name" value="CysS_C"/>
    <property type="match status" value="1"/>
</dbReference>
<dbReference type="SUPFAM" id="SSF52374">
    <property type="entry name" value="Nucleotidylyl transferase"/>
    <property type="match status" value="1"/>
</dbReference>
<evidence type="ECO:0000256" key="3">
    <source>
        <dbReference type="ARBA" id="ARBA00022598"/>
    </source>
</evidence>
<feature type="binding site" evidence="10">
    <location>
        <position position="220"/>
    </location>
    <ligand>
        <name>Zn(2+)</name>
        <dbReference type="ChEBI" id="CHEBI:29105"/>
    </ligand>
</feature>
<dbReference type="EMBL" id="QFNK01000095">
    <property type="protein sequence ID" value="PZO86752.1"/>
    <property type="molecule type" value="Genomic_DNA"/>
</dbReference>
<feature type="short sequence motif" description="'HIGH' region" evidence="10">
    <location>
        <begin position="29"/>
        <end position="39"/>
    </location>
</feature>
<keyword evidence="7 10" id="KW-0067">ATP-binding</keyword>
<dbReference type="InterPro" id="IPR009080">
    <property type="entry name" value="tRNAsynth_Ia_anticodon-bd"/>
</dbReference>
<dbReference type="EC" id="6.1.1.16" evidence="10"/>
<evidence type="ECO:0000256" key="10">
    <source>
        <dbReference type="HAMAP-Rule" id="MF_00041"/>
    </source>
</evidence>
<feature type="binding site" evidence="10">
    <location>
        <position position="27"/>
    </location>
    <ligand>
        <name>Zn(2+)</name>
        <dbReference type="ChEBI" id="CHEBI:29105"/>
    </ligand>
</feature>
<feature type="binding site" evidence="10">
    <location>
        <position position="280"/>
    </location>
    <ligand>
        <name>ATP</name>
        <dbReference type="ChEBI" id="CHEBI:30616"/>
    </ligand>
</feature>
<keyword evidence="3 10" id="KW-0436">Ligase</keyword>
<dbReference type="Proteomes" id="UP000249557">
    <property type="component" value="Unassembled WGS sequence"/>
</dbReference>
<dbReference type="GO" id="GO:0008270">
    <property type="term" value="F:zinc ion binding"/>
    <property type="evidence" value="ECO:0007669"/>
    <property type="project" value="UniProtKB-UniRule"/>
</dbReference>
<feature type="short sequence motif" description="'KMSKS' region" evidence="10">
    <location>
        <begin position="277"/>
        <end position="281"/>
    </location>
</feature>
<comment type="similarity">
    <text evidence="1 10">Belongs to the class-I aminoacyl-tRNA synthetase family.</text>
</comment>